<evidence type="ECO:0000313" key="4">
    <source>
        <dbReference type="EMBL" id="CAD9607703.1"/>
    </source>
</evidence>
<keyword evidence="3" id="KW-0406">Ion transport</keyword>
<evidence type="ECO:0008006" key="5">
    <source>
        <dbReference type="Google" id="ProtNLM"/>
    </source>
</evidence>
<dbReference type="InterPro" id="IPR002842">
    <property type="entry name" value="ATPase_V1_Esu"/>
</dbReference>
<comment type="similarity">
    <text evidence="1">Belongs to the V-ATPase E subunit family.</text>
</comment>
<dbReference type="Gene3D" id="3.30.2320.30">
    <property type="entry name" value="ATP synthase, E subunit, C-terminal"/>
    <property type="match status" value="1"/>
</dbReference>
<evidence type="ECO:0000256" key="3">
    <source>
        <dbReference type="ARBA" id="ARBA00023065"/>
    </source>
</evidence>
<proteinExistence type="inferred from homology"/>
<dbReference type="AlphaFoldDB" id="A0A7S2LKV9"/>
<evidence type="ECO:0000256" key="2">
    <source>
        <dbReference type="ARBA" id="ARBA00022448"/>
    </source>
</evidence>
<protein>
    <recommendedName>
        <fullName evidence="5">V-type proton ATPase subunit E</fullName>
    </recommendedName>
</protein>
<dbReference type="GO" id="GO:0046961">
    <property type="term" value="F:proton-transporting ATPase activity, rotational mechanism"/>
    <property type="evidence" value="ECO:0007669"/>
    <property type="project" value="InterPro"/>
</dbReference>
<dbReference type="EMBL" id="HBGW01062991">
    <property type="protein sequence ID" value="CAD9607703.1"/>
    <property type="molecule type" value="Transcribed_RNA"/>
</dbReference>
<sequence>MDSKEAQSQIAQMISFIASEASDKANEIQKKGEEEFSIEVHRLITEQKEKMRQGYEKKVKQIETQYAIAKSMAINKQRLEKIKARQEVMSKVENDVRPKLTAQAQDQGFITKLIVQGLLMLLEEKVTVRCRQADTRAVQACLGKAQSDYAALIKAETGATKAVTLVLDSTFLPEAPAPGKTGPSCLGGVMLLCQDGKISIDNTIDVRLKLVMEQAKPAIRGLLFPSA</sequence>
<dbReference type="SUPFAM" id="SSF160527">
    <property type="entry name" value="V-type ATPase subunit E-like"/>
    <property type="match status" value="1"/>
</dbReference>
<dbReference type="GO" id="GO:0033178">
    <property type="term" value="C:proton-transporting two-sector ATPase complex, catalytic domain"/>
    <property type="evidence" value="ECO:0007669"/>
    <property type="project" value="InterPro"/>
</dbReference>
<accession>A0A7S2LKV9</accession>
<gene>
    <name evidence="4" type="ORF">BRAN1462_LOCUS40156</name>
</gene>
<evidence type="ECO:0000256" key="1">
    <source>
        <dbReference type="ARBA" id="ARBA00005901"/>
    </source>
</evidence>
<dbReference type="Gene3D" id="6.10.250.1620">
    <property type="match status" value="1"/>
</dbReference>
<dbReference type="PANTHER" id="PTHR45715">
    <property type="entry name" value="ATPASE H+-TRANSPORTING V1 SUBUNIT E1A-RELATED"/>
    <property type="match status" value="1"/>
</dbReference>
<dbReference type="Pfam" id="PF01991">
    <property type="entry name" value="vATP-synt_E"/>
    <property type="match status" value="1"/>
</dbReference>
<dbReference type="InterPro" id="IPR038495">
    <property type="entry name" value="ATPase_E_C"/>
</dbReference>
<reference evidence="4" key="1">
    <citation type="submission" date="2021-01" db="EMBL/GenBank/DDBJ databases">
        <authorList>
            <person name="Corre E."/>
            <person name="Pelletier E."/>
            <person name="Niang G."/>
            <person name="Scheremetjew M."/>
            <person name="Finn R."/>
            <person name="Kale V."/>
            <person name="Holt S."/>
            <person name="Cochrane G."/>
            <person name="Meng A."/>
            <person name="Brown T."/>
            <person name="Cohen L."/>
        </authorList>
    </citation>
    <scope>NUCLEOTIDE SEQUENCE</scope>
    <source>
        <strain evidence="4">RCC3387</strain>
    </source>
</reference>
<organism evidence="4">
    <name type="scientific">Zooxanthella nutricula</name>
    <dbReference type="NCBI Taxonomy" id="1333877"/>
    <lineage>
        <taxon>Eukaryota</taxon>
        <taxon>Sar</taxon>
        <taxon>Alveolata</taxon>
        <taxon>Dinophyceae</taxon>
        <taxon>Peridiniales</taxon>
        <taxon>Peridiniales incertae sedis</taxon>
        <taxon>Zooxanthella</taxon>
    </lineage>
</organism>
<keyword evidence="2" id="KW-0813">Transport</keyword>
<name>A0A7S2LKV9_9DINO</name>